<dbReference type="PANTHER" id="PTHR30303">
    <property type="entry name" value="HYDROGENASE ISOENZYMES FORMATION PROTEIN HYPE"/>
    <property type="match status" value="1"/>
</dbReference>
<dbReference type="GO" id="GO:0051604">
    <property type="term" value="P:protein maturation"/>
    <property type="evidence" value="ECO:0007669"/>
    <property type="project" value="TreeGrafter"/>
</dbReference>
<evidence type="ECO:0000256" key="1">
    <source>
        <dbReference type="ARBA" id="ARBA00006243"/>
    </source>
</evidence>
<keyword evidence="5" id="KW-1185">Reference proteome</keyword>
<protein>
    <submittedName>
        <fullName evidence="4">Hydrogenase expression/formation protein</fullName>
    </submittedName>
</protein>
<evidence type="ECO:0000313" key="4">
    <source>
        <dbReference type="EMBL" id="ELZ08524.1"/>
    </source>
</evidence>
<dbReference type="Proteomes" id="UP000011560">
    <property type="component" value="Unassembled WGS sequence"/>
</dbReference>
<dbReference type="OrthoDB" id="31494at2157"/>
<dbReference type="Gene3D" id="3.30.1330.10">
    <property type="entry name" value="PurM-like, N-terminal domain"/>
    <property type="match status" value="1"/>
</dbReference>
<organism evidence="4 5">
    <name type="scientific">Halovivax asiaticus JCM 14624</name>
    <dbReference type="NCBI Taxonomy" id="1227490"/>
    <lineage>
        <taxon>Archaea</taxon>
        <taxon>Methanobacteriati</taxon>
        <taxon>Methanobacteriota</taxon>
        <taxon>Stenosarchaea group</taxon>
        <taxon>Halobacteria</taxon>
        <taxon>Halobacteriales</taxon>
        <taxon>Natrialbaceae</taxon>
        <taxon>Halovivax</taxon>
    </lineage>
</organism>
<evidence type="ECO:0000259" key="3">
    <source>
        <dbReference type="Pfam" id="PF02769"/>
    </source>
</evidence>
<dbReference type="InterPro" id="IPR010918">
    <property type="entry name" value="PurM-like_C_dom"/>
</dbReference>
<name>M0BFX7_9EURY</name>
<reference evidence="4 5" key="1">
    <citation type="journal article" date="2014" name="PLoS Genet.">
        <title>Phylogenetically driven sequencing of extremely halophilic archaea reveals strategies for static and dynamic osmo-response.</title>
        <authorList>
            <person name="Becker E.A."/>
            <person name="Seitzer P.M."/>
            <person name="Tritt A."/>
            <person name="Larsen D."/>
            <person name="Krusor M."/>
            <person name="Yao A.I."/>
            <person name="Wu D."/>
            <person name="Madern D."/>
            <person name="Eisen J.A."/>
            <person name="Darling A.E."/>
            <person name="Facciotti M.T."/>
        </authorList>
    </citation>
    <scope>NUCLEOTIDE SEQUENCE [LARGE SCALE GENOMIC DNA]</scope>
    <source>
        <strain evidence="4 5">JCM 14624</strain>
    </source>
</reference>
<dbReference type="AlphaFoldDB" id="M0BFX7"/>
<dbReference type="PANTHER" id="PTHR30303:SF4">
    <property type="entry name" value="HYDROGENASE EXPRESSION_FORMATION PROTEIN HYPE"/>
    <property type="match status" value="1"/>
</dbReference>
<dbReference type="InterPro" id="IPR036921">
    <property type="entry name" value="PurM-like_N_sf"/>
</dbReference>
<dbReference type="STRING" id="1227490.C479_14333"/>
<dbReference type="EMBL" id="AOIQ01000021">
    <property type="protein sequence ID" value="ELZ08524.1"/>
    <property type="molecule type" value="Genomic_DNA"/>
</dbReference>
<dbReference type="Pfam" id="PF00586">
    <property type="entry name" value="AIRS"/>
    <property type="match status" value="1"/>
</dbReference>
<proteinExistence type="inferred from homology"/>
<evidence type="ECO:0000313" key="5">
    <source>
        <dbReference type="Proteomes" id="UP000011560"/>
    </source>
</evidence>
<comment type="caution">
    <text evidence="4">The sequence shown here is derived from an EMBL/GenBank/DDBJ whole genome shotgun (WGS) entry which is preliminary data.</text>
</comment>
<sequence>MTDAGRIDREFFEATIASSLGADRQSTSIGPAYGMDFGLIDGDRGQLVVASDPLSVLPALGFERAGRLGIHGALSDVAVSGLAPSHLVVTLTLPPSMTETEFVRFWTGISDECERLNVDIVSGHTHRDGGSYPLIGGATALGLGSAADVVRPDGAQPGDRILLTKGLAREVTGLFATLFPDALDVSSDGLRRAQSHLDRTTLVRDALAASEAAAVSAMHDATECGVQGALVEMATTADVGMTISTDRFVVDAAVEAVCDVVDLDPWQVSSRGTLLLSVPSASVDSVRSALTSRNTPVTDIGVVTGDSVVTIDGTPVSHPGTDPAWGVLQELSDAN</sequence>
<dbReference type="InterPro" id="IPR011854">
    <property type="entry name" value="HypE"/>
</dbReference>
<comment type="similarity">
    <text evidence="1">Belongs to the HypE family.</text>
</comment>
<dbReference type="InterPro" id="IPR036676">
    <property type="entry name" value="PurM-like_C_sf"/>
</dbReference>
<dbReference type="SUPFAM" id="SSF55326">
    <property type="entry name" value="PurM N-terminal domain-like"/>
    <property type="match status" value="1"/>
</dbReference>
<feature type="domain" description="PurM-like N-terminal" evidence="2">
    <location>
        <begin position="43"/>
        <end position="142"/>
    </location>
</feature>
<dbReference type="Gene3D" id="3.90.650.10">
    <property type="entry name" value="PurM-like C-terminal domain"/>
    <property type="match status" value="1"/>
</dbReference>
<accession>M0BFX7</accession>
<feature type="domain" description="PurM-like C-terminal" evidence="3">
    <location>
        <begin position="156"/>
        <end position="310"/>
    </location>
</feature>
<dbReference type="PIRSF" id="PIRSF005644">
    <property type="entry name" value="Hdrgns_mtr_HypE"/>
    <property type="match status" value="1"/>
</dbReference>
<dbReference type="Pfam" id="PF02769">
    <property type="entry name" value="AIRS_C"/>
    <property type="match status" value="1"/>
</dbReference>
<evidence type="ECO:0000259" key="2">
    <source>
        <dbReference type="Pfam" id="PF00586"/>
    </source>
</evidence>
<dbReference type="RefSeq" id="WP_007703982.1">
    <property type="nucleotide sequence ID" value="NZ_AOIQ01000021.1"/>
</dbReference>
<dbReference type="SUPFAM" id="SSF56042">
    <property type="entry name" value="PurM C-terminal domain-like"/>
    <property type="match status" value="1"/>
</dbReference>
<gene>
    <name evidence="4" type="ORF">C479_14333</name>
</gene>
<dbReference type="InterPro" id="IPR016188">
    <property type="entry name" value="PurM-like_N"/>
</dbReference>